<accession>F2AUM9</accession>
<proteinExistence type="predicted"/>
<name>F2AUM9_RHOBT</name>
<reference evidence="2 3" key="1">
    <citation type="journal article" date="2013" name="Mar. Genomics">
        <title>Expression of sulfatases in Rhodopirellula baltica and the diversity of sulfatases in the genus Rhodopirellula.</title>
        <authorList>
            <person name="Wegner C.E."/>
            <person name="Richter-Heitmann T."/>
            <person name="Klindworth A."/>
            <person name="Klockow C."/>
            <person name="Richter M."/>
            <person name="Achstetter T."/>
            <person name="Glockner F.O."/>
            <person name="Harder J."/>
        </authorList>
    </citation>
    <scope>NUCLEOTIDE SEQUENCE [LARGE SCALE GENOMIC DNA]</scope>
    <source>
        <strain evidence="2 3">WH47</strain>
    </source>
</reference>
<evidence type="ECO:0000313" key="3">
    <source>
        <dbReference type="Proteomes" id="UP000006222"/>
    </source>
</evidence>
<dbReference type="PATRIC" id="fig|991778.3.peg.3642"/>
<feature type="compositionally biased region" description="Basic and acidic residues" evidence="1">
    <location>
        <begin position="20"/>
        <end position="30"/>
    </location>
</feature>
<comment type="caution">
    <text evidence="2">The sequence shown here is derived from an EMBL/GenBank/DDBJ whole genome shotgun (WGS) entry which is preliminary data.</text>
</comment>
<dbReference type="EMBL" id="AFAR01000178">
    <property type="protein sequence ID" value="EGF26595.1"/>
    <property type="molecule type" value="Genomic_DNA"/>
</dbReference>
<gene>
    <name evidence="2" type="ORF">RBWH47_02967</name>
</gene>
<organism evidence="2 3">
    <name type="scientific">Rhodopirellula baltica WH47</name>
    <dbReference type="NCBI Taxonomy" id="991778"/>
    <lineage>
        <taxon>Bacteria</taxon>
        <taxon>Pseudomonadati</taxon>
        <taxon>Planctomycetota</taxon>
        <taxon>Planctomycetia</taxon>
        <taxon>Pirellulales</taxon>
        <taxon>Pirellulaceae</taxon>
        <taxon>Rhodopirellula</taxon>
    </lineage>
</organism>
<dbReference type="AlphaFoldDB" id="F2AUM9"/>
<sequence>MIDSAESVVDEATSQVLKDSLPRPRRDVRMDASSVLFGER</sequence>
<dbReference type="Proteomes" id="UP000006222">
    <property type="component" value="Unassembled WGS sequence"/>
</dbReference>
<protein>
    <submittedName>
        <fullName evidence="2">Uncharacterized protein</fullName>
    </submittedName>
</protein>
<evidence type="ECO:0000313" key="2">
    <source>
        <dbReference type="EMBL" id="EGF26595.1"/>
    </source>
</evidence>
<evidence type="ECO:0000256" key="1">
    <source>
        <dbReference type="SAM" id="MobiDB-lite"/>
    </source>
</evidence>
<feature type="region of interest" description="Disordered" evidence="1">
    <location>
        <begin position="1"/>
        <end position="40"/>
    </location>
</feature>